<dbReference type="RefSeq" id="XP_040658398.1">
    <property type="nucleotide sequence ID" value="XM_040797515.1"/>
</dbReference>
<evidence type="ECO:0000256" key="1">
    <source>
        <dbReference type="SAM" id="MobiDB-lite"/>
    </source>
</evidence>
<keyword evidence="3" id="KW-1185">Reference proteome</keyword>
<evidence type="ECO:0000313" key="3">
    <source>
        <dbReference type="Proteomes" id="UP000076580"/>
    </source>
</evidence>
<organism evidence="2 3">
    <name type="scientific">Drechmeria coniospora</name>
    <name type="common">Nematophagous fungus</name>
    <name type="synonym">Meria coniospora</name>
    <dbReference type="NCBI Taxonomy" id="98403"/>
    <lineage>
        <taxon>Eukaryota</taxon>
        <taxon>Fungi</taxon>
        <taxon>Dikarya</taxon>
        <taxon>Ascomycota</taxon>
        <taxon>Pezizomycotina</taxon>
        <taxon>Sordariomycetes</taxon>
        <taxon>Hypocreomycetidae</taxon>
        <taxon>Hypocreales</taxon>
        <taxon>Ophiocordycipitaceae</taxon>
        <taxon>Drechmeria</taxon>
    </lineage>
</organism>
<proteinExistence type="predicted"/>
<evidence type="ECO:0000313" key="2">
    <source>
        <dbReference type="EMBL" id="KYK59046.1"/>
    </source>
</evidence>
<gene>
    <name evidence="2" type="ORF">DCS_00173</name>
</gene>
<name>A0A151GPL7_DRECN</name>
<dbReference type="InParanoid" id="A0A151GPL7"/>
<protein>
    <submittedName>
        <fullName evidence="2">Uncharacterized protein</fullName>
    </submittedName>
</protein>
<dbReference type="AlphaFoldDB" id="A0A151GPL7"/>
<reference evidence="2 3" key="1">
    <citation type="journal article" date="2016" name="Sci. Rep.">
        <title>Insights into Adaptations to a Near-Obligate Nematode Endoparasitic Lifestyle from the Finished Genome of Drechmeria coniospora.</title>
        <authorList>
            <person name="Zhang L."/>
            <person name="Zhou Z."/>
            <person name="Guo Q."/>
            <person name="Fokkens L."/>
            <person name="Miskei M."/>
            <person name="Pocsi I."/>
            <person name="Zhang W."/>
            <person name="Chen M."/>
            <person name="Wang L."/>
            <person name="Sun Y."/>
            <person name="Donzelli B.G."/>
            <person name="Gibson D.M."/>
            <person name="Nelson D.R."/>
            <person name="Luo J.G."/>
            <person name="Rep M."/>
            <person name="Liu H."/>
            <person name="Yang S."/>
            <person name="Wang J."/>
            <person name="Krasnoff S.B."/>
            <person name="Xu Y."/>
            <person name="Molnar I."/>
            <person name="Lin M."/>
        </authorList>
    </citation>
    <scope>NUCLEOTIDE SEQUENCE [LARGE SCALE GENOMIC DNA]</scope>
    <source>
        <strain evidence="2 3">ARSEF 6962</strain>
    </source>
</reference>
<comment type="caution">
    <text evidence="2">The sequence shown here is derived from an EMBL/GenBank/DDBJ whole genome shotgun (WGS) entry which is preliminary data.</text>
</comment>
<dbReference type="EMBL" id="LAYC01000001">
    <property type="protein sequence ID" value="KYK59046.1"/>
    <property type="molecule type" value="Genomic_DNA"/>
</dbReference>
<dbReference type="GeneID" id="63712816"/>
<dbReference type="Proteomes" id="UP000076580">
    <property type="component" value="Chromosome 01"/>
</dbReference>
<feature type="region of interest" description="Disordered" evidence="1">
    <location>
        <begin position="89"/>
        <end position="117"/>
    </location>
</feature>
<accession>A0A151GPL7</accession>
<sequence>MNSARSARCKDTYTCTSVDWIDISINQSVAIHTSSIAPRPTASHGGAMKPSFVAATVVCLWGGAVAVGIQNEARNAKLVVGMEAAMAKRQEDAERNTSPPLVTRVGGQGLRTRVRPA</sequence>